<dbReference type="SUPFAM" id="SSF53187">
    <property type="entry name" value="Zn-dependent exopeptidases"/>
    <property type="match status" value="1"/>
</dbReference>
<dbReference type="RefSeq" id="WP_062535949.1">
    <property type="nucleotide sequence ID" value="NZ_DF970177.1"/>
</dbReference>
<reference evidence="1" key="1">
    <citation type="submission" date="2015-03" db="EMBL/GenBank/DDBJ databases">
        <title>Draft genome sequence of Mizugakiibacter sediminis skMP5.</title>
        <authorList>
            <person name="Watanabe T."/>
            <person name="Kojima H."/>
            <person name="Fukui M."/>
        </authorList>
    </citation>
    <scope>NUCLEOTIDE SEQUENCE</scope>
    <source>
        <strain evidence="1">SkMP5</strain>
    </source>
</reference>
<reference evidence="2" key="2">
    <citation type="submission" date="2015-08" db="EMBL/GenBank/DDBJ databases">
        <title>Complete DNA Sequence of Pseudomonas syringae pv. actinidiae, the Causal Agent of Kiwifruit Canker Disease.</title>
        <authorList>
            <person name="Rikkerink E.H.A."/>
            <person name="Fineran P.C."/>
        </authorList>
    </citation>
    <scope>NUCLEOTIDE SEQUENCE</scope>
    <source>
        <strain evidence="2">SkMP5</strain>
    </source>
</reference>
<dbReference type="GO" id="GO:0016787">
    <property type="term" value="F:hydrolase activity"/>
    <property type="evidence" value="ECO:0007669"/>
    <property type="project" value="UniProtKB-KW"/>
</dbReference>
<dbReference type="STRING" id="1475481.GCA_000953855_01140"/>
<evidence type="ECO:0000313" key="1">
    <source>
        <dbReference type="EMBL" id="GAN44469.1"/>
    </source>
</evidence>
<keyword evidence="3" id="KW-1185">Reference proteome</keyword>
<dbReference type="Gene3D" id="3.40.630.40">
    <property type="entry name" value="Zn-dependent exopeptidases"/>
    <property type="match status" value="1"/>
</dbReference>
<dbReference type="OrthoDB" id="8716700at2"/>
<dbReference type="InterPro" id="IPR007709">
    <property type="entry name" value="N-FG_amidohydro"/>
</dbReference>
<dbReference type="EMBL" id="DF952378">
    <property type="protein sequence ID" value="GAN44469.1"/>
    <property type="molecule type" value="Genomic_DNA"/>
</dbReference>
<dbReference type="HOGENOM" id="CLU_069318_0_0_6"/>
<keyword evidence="2" id="KW-0378">Hydrolase</keyword>
<dbReference type="NCBIfam" id="TIGR02017">
    <property type="entry name" value="hutG_amidohyd"/>
    <property type="match status" value="1"/>
</dbReference>
<name>A0A0K8QLT5_9GAMM</name>
<gene>
    <name evidence="1" type="ORF">MBSD_1004</name>
    <name evidence="2" type="ORF">MBSD_n1120</name>
</gene>
<organism evidence="2">
    <name type="scientific">Mizugakiibacter sediminis</name>
    <dbReference type="NCBI Taxonomy" id="1475481"/>
    <lineage>
        <taxon>Bacteria</taxon>
        <taxon>Pseudomonadati</taxon>
        <taxon>Pseudomonadota</taxon>
        <taxon>Gammaproteobacteria</taxon>
        <taxon>Lysobacterales</taxon>
        <taxon>Rhodanobacteraceae</taxon>
        <taxon>Mizugakiibacter</taxon>
    </lineage>
</organism>
<evidence type="ECO:0000313" key="3">
    <source>
        <dbReference type="Proteomes" id="UP000253740"/>
    </source>
</evidence>
<dbReference type="AlphaFoldDB" id="A0A0K8QLT5"/>
<proteinExistence type="predicted"/>
<dbReference type="InterPro" id="IPR010247">
    <property type="entry name" value="HutG_amidohyd"/>
</dbReference>
<sequence>MDVFTLHRGTAPLLISLPHDGSALPDDIAARMTPAARRVPDTDWHVGRLYAFAAELGASILRPHWSRYVVDLNRPADGAALYPGRRETGLVPTVTFAGEPIYREGEEPDAAETAARVDAYWRPYHAALAAELQRLKARHGRVVLWEGHSIRSVVPMFFDGRLPDFNLGTADGASCAPELQTALAHALGAQRHYSFVINGRFKGGYITRHYGAPDAGVHAVQLELAQLNYMDEDGFAWRADLAAPTATLIRRLLETALRFADGR</sequence>
<dbReference type="Pfam" id="PF05013">
    <property type="entry name" value="FGase"/>
    <property type="match status" value="1"/>
</dbReference>
<dbReference type="EMBL" id="DF970177">
    <property type="protein sequence ID" value="GAP65829.1"/>
    <property type="molecule type" value="Genomic_DNA"/>
</dbReference>
<accession>A0A0K8QLT5</accession>
<evidence type="ECO:0000313" key="2">
    <source>
        <dbReference type="EMBL" id="GAP65829.1"/>
    </source>
</evidence>
<dbReference type="Proteomes" id="UP000253740">
    <property type="component" value="Unassembled WGS sequence"/>
</dbReference>
<protein>
    <submittedName>
        <fullName evidence="2">N-formylglutamate amidohydrolase</fullName>
    </submittedName>
</protein>